<accession>A0A1H9QNB5</accession>
<feature type="region of interest" description="Disordered" evidence="1">
    <location>
        <begin position="1"/>
        <end position="43"/>
    </location>
</feature>
<protein>
    <submittedName>
        <fullName evidence="2">Uncharacterized protein</fullName>
    </submittedName>
</protein>
<evidence type="ECO:0000313" key="2">
    <source>
        <dbReference type="EMBL" id="SER62016.1"/>
    </source>
</evidence>
<name>A0A1H9QNB5_9ACTN</name>
<reference evidence="3" key="1">
    <citation type="submission" date="2016-10" db="EMBL/GenBank/DDBJ databases">
        <authorList>
            <person name="Varghese N."/>
            <person name="Submissions S."/>
        </authorList>
    </citation>
    <scope>NUCLEOTIDE SEQUENCE [LARGE SCALE GENOMIC DNA]</scope>
    <source>
        <strain evidence="3">CGMCC 4.6825</strain>
    </source>
</reference>
<evidence type="ECO:0000313" key="3">
    <source>
        <dbReference type="Proteomes" id="UP000182841"/>
    </source>
</evidence>
<gene>
    <name evidence="2" type="ORF">SAMN05421870_10314</name>
</gene>
<keyword evidence="3" id="KW-1185">Reference proteome</keyword>
<organism evidence="2 3">
    <name type="scientific">Streptomyces qinglanensis</name>
    <dbReference type="NCBI Taxonomy" id="943816"/>
    <lineage>
        <taxon>Bacteria</taxon>
        <taxon>Bacillati</taxon>
        <taxon>Actinomycetota</taxon>
        <taxon>Actinomycetes</taxon>
        <taxon>Kitasatosporales</taxon>
        <taxon>Streptomycetaceae</taxon>
        <taxon>Streptomyces</taxon>
    </lineage>
</organism>
<dbReference type="EMBL" id="FOGO01000003">
    <property type="protein sequence ID" value="SER62016.1"/>
    <property type="molecule type" value="Genomic_DNA"/>
</dbReference>
<dbReference type="AlphaFoldDB" id="A0A1H9QNB5"/>
<proteinExistence type="predicted"/>
<dbReference type="Proteomes" id="UP000182841">
    <property type="component" value="Unassembled WGS sequence"/>
</dbReference>
<sequence length="43" mass="4355">MNTTGALQPRSYDSRPLAHGSGTVQAAAPQTGDGPLFQQGAAQ</sequence>
<evidence type="ECO:0000256" key="1">
    <source>
        <dbReference type="SAM" id="MobiDB-lite"/>
    </source>
</evidence>